<organism evidence="1 2">
    <name type="scientific">Nonomuraea insulae</name>
    <dbReference type="NCBI Taxonomy" id="1616787"/>
    <lineage>
        <taxon>Bacteria</taxon>
        <taxon>Bacillati</taxon>
        <taxon>Actinomycetota</taxon>
        <taxon>Actinomycetes</taxon>
        <taxon>Streptosporangiales</taxon>
        <taxon>Streptosporangiaceae</taxon>
        <taxon>Nonomuraea</taxon>
    </lineage>
</organism>
<dbReference type="EMBL" id="JBHSPA010000005">
    <property type="protein sequence ID" value="MFC5822728.1"/>
    <property type="molecule type" value="Genomic_DNA"/>
</dbReference>
<protein>
    <submittedName>
        <fullName evidence="1">OsmC family protein</fullName>
        <ecNumber evidence="1">1.11.1.-</ecNumber>
    </submittedName>
</protein>
<keyword evidence="2" id="KW-1185">Reference proteome</keyword>
<reference evidence="2" key="1">
    <citation type="journal article" date="2019" name="Int. J. Syst. Evol. Microbiol.">
        <title>The Global Catalogue of Microorganisms (GCM) 10K type strain sequencing project: providing services to taxonomists for standard genome sequencing and annotation.</title>
        <authorList>
            <consortium name="The Broad Institute Genomics Platform"/>
            <consortium name="The Broad Institute Genome Sequencing Center for Infectious Disease"/>
            <person name="Wu L."/>
            <person name="Ma J."/>
        </authorList>
    </citation>
    <scope>NUCLEOTIDE SEQUENCE [LARGE SCALE GENOMIC DNA]</scope>
    <source>
        <strain evidence="2">CCUG 53903</strain>
    </source>
</reference>
<dbReference type="RefSeq" id="WP_379512275.1">
    <property type="nucleotide sequence ID" value="NZ_JBHSPA010000005.1"/>
</dbReference>
<accession>A0ABW1CD22</accession>
<comment type="caution">
    <text evidence="1">The sequence shown here is derived from an EMBL/GenBank/DDBJ whole genome shotgun (WGS) entry which is preliminary data.</text>
</comment>
<name>A0ABW1CD22_9ACTN</name>
<dbReference type="Proteomes" id="UP001596058">
    <property type="component" value="Unassembled WGS sequence"/>
</dbReference>
<gene>
    <name evidence="1" type="ORF">ACFPZ3_02560</name>
</gene>
<dbReference type="GO" id="GO:0004601">
    <property type="term" value="F:peroxidase activity"/>
    <property type="evidence" value="ECO:0007669"/>
    <property type="project" value="UniProtKB-KW"/>
</dbReference>
<dbReference type="EC" id="1.11.1.-" evidence="1"/>
<proteinExistence type="predicted"/>
<evidence type="ECO:0000313" key="2">
    <source>
        <dbReference type="Proteomes" id="UP001596058"/>
    </source>
</evidence>
<keyword evidence="1" id="KW-0575">Peroxidase</keyword>
<keyword evidence="1" id="KW-0560">Oxidoreductase</keyword>
<evidence type="ECO:0000313" key="1">
    <source>
        <dbReference type="EMBL" id="MFC5822728.1"/>
    </source>
</evidence>
<sequence>MALVEMGLTDTEVSVVVTLDRQAVTRFECDLVLDPPVNEAQYERVRQSPVRRTLSKSLEFETLAPAARP</sequence>